<organism evidence="1 2">
    <name type="scientific">Bacillus gobiensis</name>
    <dbReference type="NCBI Taxonomy" id="1441095"/>
    <lineage>
        <taxon>Bacteria</taxon>
        <taxon>Bacillati</taxon>
        <taxon>Bacillota</taxon>
        <taxon>Bacilli</taxon>
        <taxon>Bacillales</taxon>
        <taxon>Bacillaceae</taxon>
        <taxon>Bacillus</taxon>
    </lineage>
</organism>
<accession>A0A0M4G138</accession>
<evidence type="ECO:0000313" key="1">
    <source>
        <dbReference type="EMBL" id="ALC83950.1"/>
    </source>
</evidence>
<dbReference type="AlphaFoldDB" id="A0A0M4G138"/>
<sequence length="80" mass="9142">MIITFKKNPFPAVVFGASTGYLTYTNHYHPDNNHCNNRLRNKGNPVVNLLIQFKQKSIECLAHVKLKFALAFSNYNQTEG</sequence>
<evidence type="ECO:0000313" key="2">
    <source>
        <dbReference type="Proteomes" id="UP000067625"/>
    </source>
</evidence>
<reference evidence="2" key="1">
    <citation type="submission" date="2015-08" db="EMBL/GenBank/DDBJ databases">
        <title>Genome sequencing project for genomic taxonomy and phylogenomics of Bacillus-like bacteria.</title>
        <authorList>
            <person name="Liu B."/>
            <person name="Wang J."/>
            <person name="Zhu Y."/>
            <person name="Liu G."/>
            <person name="Chen Q."/>
            <person name="Chen Z."/>
            <person name="Lan J."/>
            <person name="Che J."/>
            <person name="Ge C."/>
            <person name="Shi H."/>
            <person name="Pan Z."/>
            <person name="Liu X."/>
        </authorList>
    </citation>
    <scope>NUCLEOTIDE SEQUENCE [LARGE SCALE GENOMIC DNA]</scope>
    <source>
        <strain evidence="2">FJAT-4402</strain>
    </source>
</reference>
<gene>
    <name evidence="1" type="ORF">AM592_22470</name>
</gene>
<dbReference type="Proteomes" id="UP000067625">
    <property type="component" value="Chromosome"/>
</dbReference>
<protein>
    <submittedName>
        <fullName evidence="1">Uncharacterized protein</fullName>
    </submittedName>
</protein>
<dbReference type="EMBL" id="CP012600">
    <property type="protein sequence ID" value="ALC83950.1"/>
    <property type="molecule type" value="Genomic_DNA"/>
</dbReference>
<proteinExistence type="predicted"/>
<keyword evidence="2" id="KW-1185">Reference proteome</keyword>
<reference evidence="1 2" key="2">
    <citation type="journal article" date="2016" name="Int. J. Syst. Evol. Microbiol.">
        <title>Bacillus gobiensis sp. nov., isolated from a soil sample.</title>
        <authorList>
            <person name="Liu B."/>
            <person name="Liu G.H."/>
            <person name="Cetin S."/>
            <person name="Schumann P."/>
            <person name="Pan Z.Z."/>
            <person name="Chen Q.Q."/>
        </authorList>
    </citation>
    <scope>NUCLEOTIDE SEQUENCE [LARGE SCALE GENOMIC DNA]</scope>
    <source>
        <strain evidence="1 2">FJAT-4402</strain>
    </source>
</reference>
<name>A0A0M4G138_9BACI</name>